<comment type="similarity">
    <text evidence="1">Belongs to the site-specific recombinase resolvase family.</text>
</comment>
<evidence type="ECO:0000256" key="3">
    <source>
        <dbReference type="ARBA" id="ARBA00023125"/>
    </source>
</evidence>
<dbReference type="GO" id="GO:0003677">
    <property type="term" value="F:DNA binding"/>
    <property type="evidence" value="ECO:0007669"/>
    <property type="project" value="UniProtKB-KW"/>
</dbReference>
<gene>
    <name evidence="8" type="ORF">GCM10011617_01180</name>
</gene>
<keyword evidence="2" id="KW-0229">DNA integration</keyword>
<reference evidence="8" key="2">
    <citation type="submission" date="2020-09" db="EMBL/GenBank/DDBJ databases">
        <authorList>
            <person name="Sun Q."/>
            <person name="Kim S."/>
        </authorList>
    </citation>
    <scope>NUCLEOTIDE SEQUENCE</scope>
    <source>
        <strain evidence="8">KCTC 32422</strain>
    </source>
</reference>
<dbReference type="RefSeq" id="WP_189538486.1">
    <property type="nucleotide sequence ID" value="NZ_BMZD01000001.1"/>
</dbReference>
<protein>
    <submittedName>
        <fullName evidence="8">Resolvase</fullName>
    </submittedName>
</protein>
<dbReference type="InterPro" id="IPR006120">
    <property type="entry name" value="Resolvase_HTH_dom"/>
</dbReference>
<dbReference type="InterPro" id="IPR006119">
    <property type="entry name" value="Resolv_N"/>
</dbReference>
<dbReference type="AlphaFoldDB" id="A0A918R4G9"/>
<keyword evidence="9" id="KW-1185">Reference proteome</keyword>
<dbReference type="PANTHER" id="PTHR30461:SF26">
    <property type="entry name" value="RESOLVASE HOMOLOG YNEB"/>
    <property type="match status" value="1"/>
</dbReference>
<keyword evidence="4" id="KW-0233">DNA recombination</keyword>
<dbReference type="Gene3D" id="1.10.10.60">
    <property type="entry name" value="Homeodomain-like"/>
    <property type="match status" value="1"/>
</dbReference>
<sequence length="190" mass="21944">MKVAIYARVSTVDQNYEGQLEELHALAERSGWEVVEVYSEKISGTKETEDRPELKRMMNDAKLRRFEKVVVWSVDRLGRSMRNLVLVLTELKDSKIDIFSYKQAIDTSTAMGSMFFQFLGIFSEFENTIRKERQIVGIRKAKERGVRFGRKPTTEAQIAKIQWMKRNGASIRAICKEVKVSPNTVYAVLQ</sequence>
<dbReference type="PROSITE" id="PS00397">
    <property type="entry name" value="RECOMBINASES_1"/>
    <property type="match status" value="1"/>
</dbReference>
<evidence type="ECO:0000256" key="1">
    <source>
        <dbReference type="ARBA" id="ARBA00009913"/>
    </source>
</evidence>
<comment type="caution">
    <text evidence="8">The sequence shown here is derived from an EMBL/GenBank/DDBJ whole genome shotgun (WGS) entry which is preliminary data.</text>
</comment>
<reference evidence="8" key="1">
    <citation type="journal article" date="2014" name="Int. J. Syst. Evol. Microbiol.">
        <title>Complete genome sequence of Corynebacterium casei LMG S-19264T (=DSM 44701T), isolated from a smear-ripened cheese.</title>
        <authorList>
            <consortium name="US DOE Joint Genome Institute (JGI-PGF)"/>
            <person name="Walter F."/>
            <person name="Albersmeier A."/>
            <person name="Kalinowski J."/>
            <person name="Ruckert C."/>
        </authorList>
    </citation>
    <scope>NUCLEOTIDE SEQUENCE</scope>
    <source>
        <strain evidence="8">KCTC 32422</strain>
    </source>
</reference>
<keyword evidence="3" id="KW-0238">DNA-binding</keyword>
<dbReference type="InterPro" id="IPR050639">
    <property type="entry name" value="SSR_resolvase"/>
</dbReference>
<proteinExistence type="inferred from homology"/>
<evidence type="ECO:0000256" key="4">
    <source>
        <dbReference type="ARBA" id="ARBA00023172"/>
    </source>
</evidence>
<dbReference type="GO" id="GO:0000150">
    <property type="term" value="F:DNA strand exchange activity"/>
    <property type="evidence" value="ECO:0007669"/>
    <property type="project" value="InterPro"/>
</dbReference>
<accession>A0A918R4G9</accession>
<dbReference type="CDD" id="cd03768">
    <property type="entry name" value="SR_ResInv"/>
    <property type="match status" value="1"/>
</dbReference>
<dbReference type="EMBL" id="BMZD01000001">
    <property type="protein sequence ID" value="GGZ86375.1"/>
    <property type="molecule type" value="Genomic_DNA"/>
</dbReference>
<evidence type="ECO:0000259" key="7">
    <source>
        <dbReference type="PROSITE" id="PS51736"/>
    </source>
</evidence>
<dbReference type="PANTHER" id="PTHR30461">
    <property type="entry name" value="DNA-INVERTASE FROM LAMBDOID PROPHAGE"/>
    <property type="match status" value="1"/>
</dbReference>
<evidence type="ECO:0000313" key="9">
    <source>
        <dbReference type="Proteomes" id="UP000634139"/>
    </source>
</evidence>
<dbReference type="Pfam" id="PF00239">
    <property type="entry name" value="Resolvase"/>
    <property type="match status" value="1"/>
</dbReference>
<feature type="active site" description="O-(5'-phospho-DNA)-serine intermediate" evidence="5 6">
    <location>
        <position position="10"/>
    </location>
</feature>
<evidence type="ECO:0000256" key="2">
    <source>
        <dbReference type="ARBA" id="ARBA00022908"/>
    </source>
</evidence>
<dbReference type="PROSITE" id="PS51736">
    <property type="entry name" value="RECOMBINASES_3"/>
    <property type="match status" value="1"/>
</dbReference>
<dbReference type="Pfam" id="PF02796">
    <property type="entry name" value="HTH_7"/>
    <property type="match status" value="1"/>
</dbReference>
<dbReference type="Proteomes" id="UP000634139">
    <property type="component" value="Unassembled WGS sequence"/>
</dbReference>
<feature type="domain" description="Resolvase/invertase-type recombinase catalytic" evidence="7">
    <location>
        <begin position="2"/>
        <end position="145"/>
    </location>
</feature>
<dbReference type="InterPro" id="IPR036162">
    <property type="entry name" value="Resolvase-like_N_sf"/>
</dbReference>
<dbReference type="GO" id="GO:0015074">
    <property type="term" value="P:DNA integration"/>
    <property type="evidence" value="ECO:0007669"/>
    <property type="project" value="UniProtKB-KW"/>
</dbReference>
<organism evidence="8 9">
    <name type="scientific">Novosphingobium arvoryzae</name>
    <dbReference type="NCBI Taxonomy" id="1256514"/>
    <lineage>
        <taxon>Bacteria</taxon>
        <taxon>Pseudomonadati</taxon>
        <taxon>Pseudomonadota</taxon>
        <taxon>Alphaproteobacteria</taxon>
        <taxon>Sphingomonadales</taxon>
        <taxon>Sphingomonadaceae</taxon>
        <taxon>Novosphingobium</taxon>
    </lineage>
</organism>
<name>A0A918R4G9_9SPHN</name>
<dbReference type="SMART" id="SM00857">
    <property type="entry name" value="Resolvase"/>
    <property type="match status" value="1"/>
</dbReference>
<dbReference type="InterPro" id="IPR006118">
    <property type="entry name" value="Recombinase_CS"/>
</dbReference>
<dbReference type="SUPFAM" id="SSF53041">
    <property type="entry name" value="Resolvase-like"/>
    <property type="match status" value="1"/>
</dbReference>
<evidence type="ECO:0000256" key="6">
    <source>
        <dbReference type="PROSITE-ProRule" id="PRU10137"/>
    </source>
</evidence>
<dbReference type="Gene3D" id="3.40.50.1390">
    <property type="entry name" value="Resolvase, N-terminal catalytic domain"/>
    <property type="match status" value="1"/>
</dbReference>
<evidence type="ECO:0000256" key="5">
    <source>
        <dbReference type="PIRSR" id="PIRSR606118-50"/>
    </source>
</evidence>
<evidence type="ECO:0000313" key="8">
    <source>
        <dbReference type="EMBL" id="GGZ86375.1"/>
    </source>
</evidence>